<organism evidence="1 2">
    <name type="scientific">Bacillus badius</name>
    <dbReference type="NCBI Taxonomy" id="1455"/>
    <lineage>
        <taxon>Bacteria</taxon>
        <taxon>Bacillati</taxon>
        <taxon>Bacillota</taxon>
        <taxon>Bacilli</taxon>
        <taxon>Bacillales</taxon>
        <taxon>Bacillaceae</taxon>
        <taxon>Pseudobacillus</taxon>
    </lineage>
</organism>
<protein>
    <submittedName>
        <fullName evidence="1">Ornithine cyclodeaminase</fullName>
    </submittedName>
</protein>
<name>A0ABR5ATL5_BACBA</name>
<dbReference type="PANTHER" id="PTHR13812:SF19">
    <property type="entry name" value="KETIMINE REDUCTASE MU-CRYSTALLIN"/>
    <property type="match status" value="1"/>
</dbReference>
<dbReference type="InterPro" id="IPR023401">
    <property type="entry name" value="ODC_N"/>
</dbReference>
<evidence type="ECO:0000313" key="1">
    <source>
        <dbReference type="EMBL" id="KIL78092.1"/>
    </source>
</evidence>
<proteinExistence type="predicted"/>
<dbReference type="PANTHER" id="PTHR13812">
    <property type="entry name" value="KETIMINE REDUCTASE MU-CRYSTALLIN"/>
    <property type="match status" value="1"/>
</dbReference>
<accession>A0ABR5ATL5</accession>
<reference evidence="1 2" key="1">
    <citation type="submission" date="2015-01" db="EMBL/GenBank/DDBJ databases">
        <title>Genome Assembly of Bacillus badius MTCC 1458.</title>
        <authorList>
            <person name="Verma A."/>
            <person name="Khatri I."/>
            <person name="Mual P."/>
            <person name="Subramanian S."/>
            <person name="Krishnamurthi S."/>
        </authorList>
    </citation>
    <scope>NUCLEOTIDE SEQUENCE [LARGE SCALE GENOMIC DNA]</scope>
    <source>
        <strain evidence="1 2">MTCC 1458</strain>
    </source>
</reference>
<gene>
    <name evidence="1" type="ORF">SD77_0693</name>
</gene>
<dbReference type="Gene3D" id="3.30.1780.10">
    <property type="entry name" value="ornithine cyclodeaminase, domain 1"/>
    <property type="match status" value="1"/>
</dbReference>
<dbReference type="Pfam" id="PF02423">
    <property type="entry name" value="OCD_Mu_crystall"/>
    <property type="match status" value="1"/>
</dbReference>
<comment type="caution">
    <text evidence="1">The sequence shown here is derived from an EMBL/GenBank/DDBJ whole genome shotgun (WGS) entry which is preliminary data.</text>
</comment>
<dbReference type="InterPro" id="IPR003462">
    <property type="entry name" value="ODC_Mu_crystall"/>
</dbReference>
<dbReference type="PIRSF" id="PIRSF001439">
    <property type="entry name" value="CryM"/>
    <property type="match status" value="1"/>
</dbReference>
<evidence type="ECO:0000313" key="2">
    <source>
        <dbReference type="Proteomes" id="UP000031982"/>
    </source>
</evidence>
<dbReference type="Gene3D" id="3.40.50.720">
    <property type="entry name" value="NAD(P)-binding Rossmann-like Domain"/>
    <property type="match status" value="1"/>
</dbReference>
<dbReference type="Proteomes" id="UP000031982">
    <property type="component" value="Unassembled WGS sequence"/>
</dbReference>
<dbReference type="InterPro" id="IPR036291">
    <property type="entry name" value="NAD(P)-bd_dom_sf"/>
</dbReference>
<dbReference type="SUPFAM" id="SSF51735">
    <property type="entry name" value="NAD(P)-binding Rossmann-fold domains"/>
    <property type="match status" value="1"/>
</dbReference>
<keyword evidence="2" id="KW-1185">Reference proteome</keyword>
<dbReference type="EMBL" id="JXLP01000010">
    <property type="protein sequence ID" value="KIL78092.1"/>
    <property type="molecule type" value="Genomic_DNA"/>
</dbReference>
<sequence length="323" mass="35164">MLILTEGSMRAAAGMADIIAAAETAYELYDREQFHMDARTQIAHEENTLLLMPCQASELFGTKIVSVFPTNHQRSLPAVQGLMVLIDACTGKPKALLNGTYLTALRTGALGGLAARHLAPAGASSAGLIGTGAQGFYQLLAICLERNIQNVYLYNRTPEKAIAFAGNLQSHLPSHIRIHIEHHSNEVISQSDILVTATTSSMPVLPDEPDLYNGKLIIAVGSFQPQMRELPEQLFKQANHLFIDTLDAIEESGDVADPLKNGWLSQSQIIPFSSLIAGKIRPQLSEKHPMIFKSVGMALFDVMAARAVYEKAVQHQIGLEIEL</sequence>
<dbReference type="RefSeq" id="WP_041113889.1">
    <property type="nucleotide sequence ID" value="NZ_JARTHD010000024.1"/>
</dbReference>